<dbReference type="eggNOG" id="KOG3454">
    <property type="taxonomic scope" value="Eukaryota"/>
</dbReference>
<dbReference type="AlphaFoldDB" id="H2ZWL9"/>
<dbReference type="CTD" id="55954"/>
<evidence type="ECO:0000313" key="14">
    <source>
        <dbReference type="Proteomes" id="UP000008672"/>
    </source>
</evidence>
<evidence type="ECO:0000256" key="6">
    <source>
        <dbReference type="ARBA" id="ARBA00022833"/>
    </source>
</evidence>
<dbReference type="KEGG" id="lcm:102347514"/>
<evidence type="ECO:0000256" key="11">
    <source>
        <dbReference type="PROSITE-ProRule" id="PRU00723"/>
    </source>
</evidence>
<feature type="domain" description="C3H1-type" evidence="12">
    <location>
        <begin position="51"/>
        <end position="79"/>
    </location>
</feature>
<keyword evidence="6 11" id="KW-0862">Zinc</keyword>
<dbReference type="GO" id="GO:0005689">
    <property type="term" value="C:U12-type spliceosomal complex"/>
    <property type="evidence" value="ECO:0007669"/>
    <property type="project" value="TreeGrafter"/>
</dbReference>
<feature type="zinc finger region" description="C3H1-type" evidence="11">
    <location>
        <begin position="51"/>
        <end position="79"/>
    </location>
</feature>
<reference evidence="14" key="1">
    <citation type="submission" date="2011-08" db="EMBL/GenBank/DDBJ databases">
        <title>The draft genome of Latimeria chalumnae.</title>
        <authorList>
            <person name="Di Palma F."/>
            <person name="Alfoldi J."/>
            <person name="Johnson J."/>
            <person name="Berlin A."/>
            <person name="Gnerre S."/>
            <person name="Jaffe D."/>
            <person name="MacCallum I."/>
            <person name="Young S."/>
            <person name="Walker B.J."/>
            <person name="Lander E."/>
            <person name="Lindblad-Toh K."/>
        </authorList>
    </citation>
    <scope>NUCLEOTIDE SEQUENCE [LARGE SCALE GENOMIC DNA]</scope>
    <source>
        <strain evidence="14">Wild caught</strain>
    </source>
</reference>
<dbReference type="PANTHER" id="PTHR16465:SF0">
    <property type="entry name" value="ZINC FINGER MATRIN-TYPE PROTEIN 5"/>
    <property type="match status" value="1"/>
</dbReference>
<dbReference type="EMBL" id="AFYH01254501">
    <property type="status" value="NOT_ANNOTATED_CDS"/>
    <property type="molecule type" value="Genomic_DNA"/>
</dbReference>
<dbReference type="RefSeq" id="XP_006013312.1">
    <property type="nucleotide sequence ID" value="XM_006013250.3"/>
</dbReference>
<accession>H2ZWL9</accession>
<keyword evidence="2" id="KW-0507">mRNA processing</keyword>
<evidence type="ECO:0000256" key="4">
    <source>
        <dbReference type="ARBA" id="ARBA00022728"/>
    </source>
</evidence>
<dbReference type="InterPro" id="IPR013085">
    <property type="entry name" value="U1-CZ_Znf_C2H2"/>
</dbReference>
<dbReference type="EMBL" id="AFYH01254502">
    <property type="status" value="NOT_ANNOTATED_CDS"/>
    <property type="molecule type" value="Genomic_DNA"/>
</dbReference>
<dbReference type="OMA" id="WPPIQEL"/>
<dbReference type="Proteomes" id="UP000008672">
    <property type="component" value="Unassembled WGS sequence"/>
</dbReference>
<evidence type="ECO:0000256" key="8">
    <source>
        <dbReference type="ARBA" id="ARBA00023242"/>
    </source>
</evidence>
<dbReference type="EMBL" id="AFYH01254503">
    <property type="status" value="NOT_ANNOTATED_CDS"/>
    <property type="molecule type" value="Genomic_DNA"/>
</dbReference>
<dbReference type="SUPFAM" id="SSF57667">
    <property type="entry name" value="beta-beta-alpha zinc fingers"/>
    <property type="match status" value="1"/>
</dbReference>
<dbReference type="EMBL" id="AFYH01254504">
    <property type="status" value="NOT_ANNOTATED_CDS"/>
    <property type="molecule type" value="Genomic_DNA"/>
</dbReference>
<dbReference type="FunFam" id="3.30.160.60:FF:000741">
    <property type="entry name" value="Zinc finger matrin-type protein 5"/>
    <property type="match status" value="1"/>
</dbReference>
<dbReference type="Gene3D" id="3.30.160.60">
    <property type="entry name" value="Classic Zinc Finger"/>
    <property type="match status" value="1"/>
</dbReference>
<keyword evidence="3 11" id="KW-0479">Metal-binding</keyword>
<dbReference type="Ensembl" id="ENSLACT00000001803.1">
    <property type="protein sequence ID" value="ENSLACP00000001790.1"/>
    <property type="gene ID" value="ENSLACG00000001597.2"/>
</dbReference>
<dbReference type="GO" id="GO:0008380">
    <property type="term" value="P:RNA splicing"/>
    <property type="evidence" value="ECO:0007669"/>
    <property type="project" value="UniProtKB-KW"/>
</dbReference>
<evidence type="ECO:0000256" key="9">
    <source>
        <dbReference type="ARBA" id="ARBA00067764"/>
    </source>
</evidence>
<dbReference type="GeneTree" id="ENSGT00390000009869"/>
<dbReference type="GO" id="GO:0006397">
    <property type="term" value="P:mRNA processing"/>
    <property type="evidence" value="ECO:0007669"/>
    <property type="project" value="UniProtKB-KW"/>
</dbReference>
<keyword evidence="4" id="KW-0747">Spliceosome</keyword>
<reference evidence="13" key="2">
    <citation type="submission" date="2025-05" db="UniProtKB">
        <authorList>
            <consortium name="Ensembl"/>
        </authorList>
    </citation>
    <scope>IDENTIFICATION</scope>
</reference>
<evidence type="ECO:0000256" key="10">
    <source>
        <dbReference type="ARBA" id="ARBA00076547"/>
    </source>
</evidence>
<dbReference type="SMART" id="SM00356">
    <property type="entry name" value="ZnF_C3H1"/>
    <property type="match status" value="1"/>
</dbReference>
<gene>
    <name evidence="13" type="primary">ZMAT5</name>
</gene>
<organism evidence="13 14">
    <name type="scientific">Latimeria chalumnae</name>
    <name type="common">Coelacanth</name>
    <dbReference type="NCBI Taxonomy" id="7897"/>
    <lineage>
        <taxon>Eukaryota</taxon>
        <taxon>Metazoa</taxon>
        <taxon>Chordata</taxon>
        <taxon>Craniata</taxon>
        <taxon>Vertebrata</taxon>
        <taxon>Euteleostomi</taxon>
        <taxon>Coelacanthiformes</taxon>
        <taxon>Coelacanthidae</taxon>
        <taxon>Latimeria</taxon>
    </lineage>
</organism>
<dbReference type="GO" id="GO:0008270">
    <property type="term" value="F:zinc ion binding"/>
    <property type="evidence" value="ECO:0007669"/>
    <property type="project" value="UniProtKB-KW"/>
</dbReference>
<dbReference type="PANTHER" id="PTHR16465">
    <property type="entry name" value="NUCLEASE-RELATED"/>
    <property type="match status" value="1"/>
</dbReference>
<evidence type="ECO:0000256" key="3">
    <source>
        <dbReference type="ARBA" id="ARBA00022723"/>
    </source>
</evidence>
<dbReference type="GeneID" id="102347514"/>
<dbReference type="HOGENOM" id="CLU_100385_1_0_1"/>
<keyword evidence="8" id="KW-0539">Nucleus</keyword>
<comment type="subcellular location">
    <subcellularLocation>
        <location evidence="1">Nucleus</location>
    </subcellularLocation>
</comment>
<dbReference type="InterPro" id="IPR036855">
    <property type="entry name" value="Znf_CCCH_sf"/>
</dbReference>
<dbReference type="PROSITE" id="PS50103">
    <property type="entry name" value="ZF_C3H1"/>
    <property type="match status" value="1"/>
</dbReference>
<protein>
    <recommendedName>
        <fullName evidence="9">Zinc finger matrin-type protein 5</fullName>
    </recommendedName>
    <alternativeName>
        <fullName evidence="10">U11/U12 small nuclear ribonucleoprotein 20 kDa protein</fullName>
    </alternativeName>
</protein>
<evidence type="ECO:0000256" key="5">
    <source>
        <dbReference type="ARBA" id="ARBA00022771"/>
    </source>
</evidence>
<proteinExistence type="predicted"/>
<sequence length="174" mass="20163">MGKRYYCDYCDRSFQDNPHNRKKHLNGIQHHRARKLWYDSFRDATTILSEEQNKKPCRKFQQTGHCDYGSNCKFSHLTDKELEKLQLQIDEEHRGTDDLLGGSEDSEPNIEEWLLQRTKRMKSNPNTSDLKADTEGEAAAFQLPLGFPPIEDLPPSLHPLPPEGWTCSAYKAWG</sequence>
<dbReference type="Bgee" id="ENSLACG00000001597">
    <property type="expression patterns" value="Expressed in chordate pharynx and 6 other cell types or tissues"/>
</dbReference>
<dbReference type="SUPFAM" id="SSF90229">
    <property type="entry name" value="CCCH zinc finger"/>
    <property type="match status" value="1"/>
</dbReference>
<evidence type="ECO:0000256" key="1">
    <source>
        <dbReference type="ARBA" id="ARBA00004123"/>
    </source>
</evidence>
<dbReference type="Gene3D" id="4.10.1000.10">
    <property type="entry name" value="Zinc finger, CCCH-type"/>
    <property type="match status" value="1"/>
</dbReference>
<keyword evidence="5 11" id="KW-0863">Zinc-finger</keyword>
<name>H2ZWL9_LATCH</name>
<dbReference type="Pfam" id="PF00642">
    <property type="entry name" value="zf-CCCH"/>
    <property type="match status" value="1"/>
</dbReference>
<dbReference type="EMBL" id="AFYH01254505">
    <property type="status" value="NOT_ANNOTATED_CDS"/>
    <property type="molecule type" value="Genomic_DNA"/>
</dbReference>
<dbReference type="OrthoDB" id="2417221at2759"/>
<evidence type="ECO:0000259" key="12">
    <source>
        <dbReference type="PROSITE" id="PS50103"/>
    </source>
</evidence>
<dbReference type="InterPro" id="IPR000571">
    <property type="entry name" value="Znf_CCCH"/>
</dbReference>
<dbReference type="Ensembl" id="ENSLACT00000026183.1">
    <property type="protein sequence ID" value="ENSLACP00000022912.1"/>
    <property type="gene ID" value="ENSLACG00000001597.2"/>
</dbReference>
<keyword evidence="7" id="KW-0508">mRNA splicing</keyword>
<evidence type="ECO:0000256" key="7">
    <source>
        <dbReference type="ARBA" id="ARBA00023187"/>
    </source>
</evidence>
<evidence type="ECO:0000313" key="13">
    <source>
        <dbReference type="Ensembl" id="ENSLACP00000001790.1"/>
    </source>
</evidence>
<dbReference type="InterPro" id="IPR036236">
    <property type="entry name" value="Znf_C2H2_sf"/>
</dbReference>
<dbReference type="STRING" id="7897.ENSLACP00000022912"/>
<keyword evidence="14" id="KW-1185">Reference proteome</keyword>
<dbReference type="Pfam" id="PF06220">
    <property type="entry name" value="zf-U1"/>
    <property type="match status" value="1"/>
</dbReference>
<evidence type="ECO:0000256" key="2">
    <source>
        <dbReference type="ARBA" id="ARBA00022664"/>
    </source>
</evidence>